<name>A0A0F8YCP7_9ZZZZ</name>
<sequence length="45" mass="5320">DYPFILMFGFLGLVKYHWKAGRKEQAIKTLFTLIRKAKEGAYNKK</sequence>
<evidence type="ECO:0000313" key="1">
    <source>
        <dbReference type="EMBL" id="KKK71465.1"/>
    </source>
</evidence>
<reference evidence="1" key="1">
    <citation type="journal article" date="2015" name="Nature">
        <title>Complex archaea that bridge the gap between prokaryotes and eukaryotes.</title>
        <authorList>
            <person name="Spang A."/>
            <person name="Saw J.H."/>
            <person name="Jorgensen S.L."/>
            <person name="Zaremba-Niedzwiedzka K."/>
            <person name="Martijn J."/>
            <person name="Lind A.E."/>
            <person name="van Eijk R."/>
            <person name="Schleper C."/>
            <person name="Guy L."/>
            <person name="Ettema T.J."/>
        </authorList>
    </citation>
    <scope>NUCLEOTIDE SEQUENCE</scope>
</reference>
<dbReference type="EMBL" id="LAZR01057723">
    <property type="protein sequence ID" value="KKK71465.1"/>
    <property type="molecule type" value="Genomic_DNA"/>
</dbReference>
<comment type="caution">
    <text evidence="1">The sequence shown here is derived from an EMBL/GenBank/DDBJ whole genome shotgun (WGS) entry which is preliminary data.</text>
</comment>
<protein>
    <submittedName>
        <fullName evidence="1">Uncharacterized protein</fullName>
    </submittedName>
</protein>
<organism evidence="1">
    <name type="scientific">marine sediment metagenome</name>
    <dbReference type="NCBI Taxonomy" id="412755"/>
    <lineage>
        <taxon>unclassified sequences</taxon>
        <taxon>metagenomes</taxon>
        <taxon>ecological metagenomes</taxon>
    </lineage>
</organism>
<dbReference type="AlphaFoldDB" id="A0A0F8YCP7"/>
<accession>A0A0F8YCP7</accession>
<proteinExistence type="predicted"/>
<gene>
    <name evidence="1" type="ORF">LCGC14_2913670</name>
</gene>
<feature type="non-terminal residue" evidence="1">
    <location>
        <position position="1"/>
    </location>
</feature>